<feature type="compositionally biased region" description="Basic and acidic residues" evidence="1">
    <location>
        <begin position="392"/>
        <end position="404"/>
    </location>
</feature>
<proteinExistence type="predicted"/>
<dbReference type="Gene3D" id="3.40.50.1000">
    <property type="entry name" value="HAD superfamily/HAD-like"/>
    <property type="match status" value="1"/>
</dbReference>
<evidence type="ECO:0000313" key="2">
    <source>
        <dbReference type="EMBL" id="KAI7740028.1"/>
    </source>
</evidence>
<feature type="non-terminal residue" evidence="2">
    <location>
        <position position="1"/>
    </location>
</feature>
<feature type="region of interest" description="Disordered" evidence="1">
    <location>
        <begin position="1"/>
        <end position="116"/>
    </location>
</feature>
<evidence type="ECO:0000256" key="1">
    <source>
        <dbReference type="SAM" id="MobiDB-lite"/>
    </source>
</evidence>
<reference evidence="2" key="1">
    <citation type="submission" date="2022-06" db="EMBL/GenBank/DDBJ databases">
        <title>Uncovering the hologenomic basis of an extraordinary plant invasion.</title>
        <authorList>
            <person name="Bieker V.C."/>
            <person name="Martin M.D."/>
            <person name="Gilbert T."/>
            <person name="Hodgins K."/>
            <person name="Battlay P."/>
            <person name="Petersen B."/>
            <person name="Wilson J."/>
        </authorList>
    </citation>
    <scope>NUCLEOTIDE SEQUENCE</scope>
    <source>
        <strain evidence="2">AA19_3_7</strain>
        <tissue evidence="2">Leaf</tissue>
    </source>
</reference>
<accession>A0AAD5CDH8</accession>
<feature type="compositionally biased region" description="Polar residues" evidence="1">
    <location>
        <begin position="154"/>
        <end position="165"/>
    </location>
</feature>
<dbReference type="InterPro" id="IPR023214">
    <property type="entry name" value="HAD_sf"/>
</dbReference>
<feature type="compositionally biased region" description="Basic and acidic residues" evidence="1">
    <location>
        <begin position="440"/>
        <end position="452"/>
    </location>
</feature>
<dbReference type="Proteomes" id="UP001206925">
    <property type="component" value="Unassembled WGS sequence"/>
</dbReference>
<evidence type="ECO:0000313" key="3">
    <source>
        <dbReference type="Proteomes" id="UP001206925"/>
    </source>
</evidence>
<feature type="compositionally biased region" description="Basic residues" evidence="1">
    <location>
        <begin position="170"/>
        <end position="180"/>
    </location>
</feature>
<feature type="region of interest" description="Disordered" evidence="1">
    <location>
        <begin position="136"/>
        <end position="181"/>
    </location>
</feature>
<feature type="compositionally biased region" description="Basic residues" evidence="1">
    <location>
        <begin position="28"/>
        <end position="38"/>
    </location>
</feature>
<organism evidence="2 3">
    <name type="scientific">Ambrosia artemisiifolia</name>
    <name type="common">Common ragweed</name>
    <dbReference type="NCBI Taxonomy" id="4212"/>
    <lineage>
        <taxon>Eukaryota</taxon>
        <taxon>Viridiplantae</taxon>
        <taxon>Streptophyta</taxon>
        <taxon>Embryophyta</taxon>
        <taxon>Tracheophyta</taxon>
        <taxon>Spermatophyta</taxon>
        <taxon>Magnoliopsida</taxon>
        <taxon>eudicotyledons</taxon>
        <taxon>Gunneridae</taxon>
        <taxon>Pentapetalae</taxon>
        <taxon>asterids</taxon>
        <taxon>campanulids</taxon>
        <taxon>Asterales</taxon>
        <taxon>Asteraceae</taxon>
        <taxon>Asteroideae</taxon>
        <taxon>Heliantheae alliance</taxon>
        <taxon>Heliantheae</taxon>
        <taxon>Ambrosia</taxon>
    </lineage>
</organism>
<feature type="compositionally biased region" description="Basic residues" evidence="1">
    <location>
        <begin position="492"/>
        <end position="502"/>
    </location>
</feature>
<protein>
    <submittedName>
        <fullName evidence="2">Uncharacterized protein</fullName>
    </submittedName>
</protein>
<dbReference type="AlphaFoldDB" id="A0AAD5CDH8"/>
<name>A0AAD5CDH8_AMBAR</name>
<keyword evidence="3" id="KW-1185">Reference proteome</keyword>
<gene>
    <name evidence="2" type="ORF">M8C21_025776</name>
</gene>
<feature type="compositionally biased region" description="Polar residues" evidence="1">
    <location>
        <begin position="321"/>
        <end position="332"/>
    </location>
</feature>
<sequence length="604" mass="65906">MEVMTSSPVKECSLMEIDDGNGALNLSKSKRKRGKKDGKRPLNANLGLLETTDTDMSETVDNMSSSKGKERTKVASGTNVGDNTAKRRKREAMKNDNPDLGDVLSSRERTKEGSSMTKVLGVTCNETVSGKTTTLDADLGSKERGHAEVGNGKTGDSVTIDLNVNDNEKGKKRRKAKNKRPTLGEILNTQCLQSLEGAKGETGSGTILLDSSASEKETVQKLNKNPDSGDVLSTRESIQEGLSTTKVLEVKSGETVSAKAAALDAEVANGKGEGETANLIVNSKEKKKRKVKSKNKQPTLGDILYPQCLQNMEAARGEMDSGTTSTGNSVSQQRKREKTMNKNPDLGDILSTRVSTQEGLITAKVFEVTSGETVLAKAASIDANIVSNGDHAEVSVGKTRESETTKLNVNGKEKKKPKSKNKRPTLGENLNPQYLQNLEAAERGSGTHESRQKGQSTTKVLKVKSGEIVSGKTAKMQKNETTNLNVNGKEKKNNKRKPKSKNKGNTIDVLVKRPEGIVADKYLPRRAVFKRPYVDDFLCFCFERFEVGIWSSRVMYSFFSVTLFFSFFLFHAPTTPKGELQTYLEGWAAADDVKTYVEQHPFGQ</sequence>
<dbReference type="EMBL" id="JAMZMK010008531">
    <property type="protein sequence ID" value="KAI7740028.1"/>
    <property type="molecule type" value="Genomic_DNA"/>
</dbReference>
<comment type="caution">
    <text evidence="2">The sequence shown here is derived from an EMBL/GenBank/DDBJ whole genome shotgun (WGS) entry which is preliminary data.</text>
</comment>
<feature type="compositionally biased region" description="Basic residues" evidence="1">
    <location>
        <begin position="413"/>
        <end position="423"/>
    </location>
</feature>
<feature type="region of interest" description="Disordered" evidence="1">
    <location>
        <begin position="392"/>
        <end position="505"/>
    </location>
</feature>
<feature type="region of interest" description="Disordered" evidence="1">
    <location>
        <begin position="316"/>
        <end position="348"/>
    </location>
</feature>